<reference evidence="3" key="1">
    <citation type="journal article" date="2019" name="Int. J. Syst. Evol. Microbiol.">
        <title>The Global Catalogue of Microorganisms (GCM) 10K type strain sequencing project: providing services to taxonomists for standard genome sequencing and annotation.</title>
        <authorList>
            <consortium name="The Broad Institute Genomics Platform"/>
            <consortium name="The Broad Institute Genome Sequencing Center for Infectious Disease"/>
            <person name="Wu L."/>
            <person name="Ma J."/>
        </authorList>
    </citation>
    <scope>NUCLEOTIDE SEQUENCE [LARGE SCALE GENOMIC DNA]</scope>
    <source>
        <strain evidence="3">CCUG 60214</strain>
    </source>
</reference>
<organism evidence="2 3">
    <name type="scientific">Saccharothrix hoggarensis</name>
    <dbReference type="NCBI Taxonomy" id="913853"/>
    <lineage>
        <taxon>Bacteria</taxon>
        <taxon>Bacillati</taxon>
        <taxon>Actinomycetota</taxon>
        <taxon>Actinomycetes</taxon>
        <taxon>Pseudonocardiales</taxon>
        <taxon>Pseudonocardiaceae</taxon>
        <taxon>Saccharothrix</taxon>
    </lineage>
</organism>
<evidence type="ECO:0000259" key="1">
    <source>
        <dbReference type="Pfam" id="PF26136"/>
    </source>
</evidence>
<dbReference type="EMBL" id="JBHTLK010000011">
    <property type="protein sequence ID" value="MFD1146316.1"/>
    <property type="molecule type" value="Genomic_DNA"/>
</dbReference>
<protein>
    <recommendedName>
        <fullName evidence="1">SCO6045-like C-terminal domain-containing protein</fullName>
    </recommendedName>
</protein>
<keyword evidence="3" id="KW-1185">Reference proteome</keyword>
<comment type="caution">
    <text evidence="2">The sequence shown here is derived from an EMBL/GenBank/DDBJ whole genome shotgun (WGS) entry which is preliminary data.</text>
</comment>
<feature type="domain" description="SCO6045-like C-terminal" evidence="1">
    <location>
        <begin position="10"/>
        <end position="96"/>
    </location>
</feature>
<accession>A0ABW3QM65</accession>
<evidence type="ECO:0000313" key="2">
    <source>
        <dbReference type="EMBL" id="MFD1146316.1"/>
    </source>
</evidence>
<dbReference type="RefSeq" id="WP_380719936.1">
    <property type="nucleotide sequence ID" value="NZ_JBHTLK010000011.1"/>
</dbReference>
<dbReference type="InterPro" id="IPR058711">
    <property type="entry name" value="SCO6045-like_C"/>
</dbReference>
<dbReference type="Proteomes" id="UP001597168">
    <property type="component" value="Unassembled WGS sequence"/>
</dbReference>
<gene>
    <name evidence="2" type="ORF">ACFQ3T_04195</name>
</gene>
<sequence length="123" mass="13848">MTGPQRERLAAAQAELLRALLADGPVPAGFDPERVRVERRALLAKRRGIVAALRPDVAAELGDRFRPLFDAYAAGRPKEDGTRFRENAARFAEWAVAEGALPPPEPRWWQRVRRLVRQGRRAT</sequence>
<dbReference type="Pfam" id="PF26136">
    <property type="entry name" value="SCO6045_C"/>
    <property type="match status" value="1"/>
</dbReference>
<name>A0ABW3QM65_9PSEU</name>
<proteinExistence type="predicted"/>
<evidence type="ECO:0000313" key="3">
    <source>
        <dbReference type="Proteomes" id="UP001597168"/>
    </source>
</evidence>